<dbReference type="Pfam" id="PF03929">
    <property type="entry name" value="PepSY_TM"/>
    <property type="match status" value="1"/>
</dbReference>
<feature type="transmembrane region" description="Helical" evidence="1">
    <location>
        <begin position="193"/>
        <end position="216"/>
    </location>
</feature>
<comment type="caution">
    <text evidence="2">The sequence shown here is derived from an EMBL/GenBank/DDBJ whole genome shotgun (WGS) entry which is preliminary data.</text>
</comment>
<feature type="transmembrane region" description="Helical" evidence="1">
    <location>
        <begin position="12"/>
        <end position="34"/>
    </location>
</feature>
<evidence type="ECO:0000313" key="2">
    <source>
        <dbReference type="EMBL" id="MBN7817104.1"/>
    </source>
</evidence>
<evidence type="ECO:0000313" key="3">
    <source>
        <dbReference type="Proteomes" id="UP000664480"/>
    </source>
</evidence>
<name>A0ABS3CN83_9BACT</name>
<dbReference type="Proteomes" id="UP000664480">
    <property type="component" value="Unassembled WGS sequence"/>
</dbReference>
<gene>
    <name evidence="2" type="ORF">J0A69_16800</name>
</gene>
<accession>A0ABS3CN83</accession>
<reference evidence="2 3" key="1">
    <citation type="submission" date="2021-03" db="EMBL/GenBank/DDBJ databases">
        <title>novel species isolated from a fishpond in China.</title>
        <authorList>
            <person name="Lu H."/>
            <person name="Cai Z."/>
        </authorList>
    </citation>
    <scope>NUCLEOTIDE SEQUENCE [LARGE SCALE GENOMIC DNA]</scope>
    <source>
        <strain evidence="2 3">YJ13C</strain>
    </source>
</reference>
<dbReference type="InterPro" id="IPR005625">
    <property type="entry name" value="PepSY-ass_TM"/>
</dbReference>
<keyword evidence="1" id="KW-1133">Transmembrane helix</keyword>
<evidence type="ECO:0000256" key="1">
    <source>
        <dbReference type="SAM" id="Phobius"/>
    </source>
</evidence>
<dbReference type="EMBL" id="JAFKCU010000004">
    <property type="protein sequence ID" value="MBN7817104.1"/>
    <property type="molecule type" value="Genomic_DNA"/>
</dbReference>
<keyword evidence="1" id="KW-0812">Transmembrane</keyword>
<sequence>MNFKKTLHKLHLWLGLSSGLVVFIVAITGCIYAFQAEIKDLTYSFLFVEAQDKAVLPPSEISEIAYDAFPEGHLHAVLYPTKEKSVQAIFFSYGEGNDHYKIAYINPYSGEVLKLNDEYADFFRIVLDGHFYLWLPPEIGQPVVASFTLVFLFMVISGLILWWPKKKKNLKQSLKIKWSGRWRRKNYDLHQVLGFYVMTFALVFAITGLVWGFSWFRSGLYSAMSGGEEFVEYYTPASDSSQVYSGEIPVLDAVWMKMNAYYPEAEWIEVHPPEYEGAAIAANANPDASTYWKSDYRYFDQNTLEELPVDHFYNRLEESTFAQKVMRLNYDVHVGAIAGLPGKVLAFCLSAIIASLPVTGFLIWWGRRNKEKRKAVKSKRELEMA</sequence>
<keyword evidence="3" id="KW-1185">Reference proteome</keyword>
<protein>
    <submittedName>
        <fullName evidence="2">PepSY domain-containing protein</fullName>
    </submittedName>
</protein>
<feature type="transmembrane region" description="Helical" evidence="1">
    <location>
        <begin position="143"/>
        <end position="163"/>
    </location>
</feature>
<dbReference type="PANTHER" id="PTHR34219:SF3">
    <property type="entry name" value="BLL7967 PROTEIN"/>
    <property type="match status" value="1"/>
</dbReference>
<keyword evidence="1" id="KW-0472">Membrane</keyword>
<feature type="transmembrane region" description="Helical" evidence="1">
    <location>
        <begin position="344"/>
        <end position="365"/>
    </location>
</feature>
<proteinExistence type="predicted"/>
<dbReference type="PANTHER" id="PTHR34219">
    <property type="entry name" value="IRON-REGULATED INNER MEMBRANE PROTEIN-RELATED"/>
    <property type="match status" value="1"/>
</dbReference>
<dbReference type="RefSeq" id="WP_206587778.1">
    <property type="nucleotide sequence ID" value="NZ_JAFKCU010000004.1"/>
</dbReference>
<dbReference type="PROSITE" id="PS51257">
    <property type="entry name" value="PROKAR_LIPOPROTEIN"/>
    <property type="match status" value="1"/>
</dbReference>
<organism evidence="2 3">
    <name type="scientific">Algoriphagus pacificus</name>
    <dbReference type="NCBI Taxonomy" id="2811234"/>
    <lineage>
        <taxon>Bacteria</taxon>
        <taxon>Pseudomonadati</taxon>
        <taxon>Bacteroidota</taxon>
        <taxon>Cytophagia</taxon>
        <taxon>Cytophagales</taxon>
        <taxon>Cyclobacteriaceae</taxon>
        <taxon>Algoriphagus</taxon>
    </lineage>
</organism>